<evidence type="ECO:0000313" key="3">
    <source>
        <dbReference type="Proteomes" id="UP001487296"/>
    </source>
</evidence>
<organism evidence="2 3">
    <name type="scientific">Hallella faecis</name>
    <dbReference type="NCBI Taxonomy" id="2841596"/>
    <lineage>
        <taxon>Bacteria</taxon>
        <taxon>Pseudomonadati</taxon>
        <taxon>Bacteroidota</taxon>
        <taxon>Bacteroidia</taxon>
        <taxon>Bacteroidales</taxon>
        <taxon>Prevotellaceae</taxon>
        <taxon>Hallella</taxon>
    </lineage>
</organism>
<proteinExistence type="predicted"/>
<evidence type="ECO:0000313" key="2">
    <source>
        <dbReference type="EMBL" id="MEQ2485540.1"/>
    </source>
</evidence>
<feature type="region of interest" description="Disordered" evidence="1">
    <location>
        <begin position="48"/>
        <end position="70"/>
    </location>
</feature>
<dbReference type="Proteomes" id="UP001487296">
    <property type="component" value="Unassembled WGS sequence"/>
</dbReference>
<gene>
    <name evidence="2" type="ORF">AAAT34_00560</name>
</gene>
<dbReference type="RefSeq" id="WP_215759538.1">
    <property type="nucleotide sequence ID" value="NZ_JAHKBE010000014.1"/>
</dbReference>
<sequence length="70" mass="7901">MKTKKSNTIKRRSIHAKPRPKLRESDGWCQSSPWKRSGKAMADVRAAHGKGQGKQWLVSELPMEKASKKA</sequence>
<accession>A0ABV1FMC9</accession>
<comment type="caution">
    <text evidence="2">The sequence shown here is derived from an EMBL/GenBank/DDBJ whole genome shotgun (WGS) entry which is preliminary data.</text>
</comment>
<feature type="region of interest" description="Disordered" evidence="1">
    <location>
        <begin position="1"/>
        <end position="35"/>
    </location>
</feature>
<feature type="compositionally biased region" description="Basic residues" evidence="1">
    <location>
        <begin position="1"/>
        <end position="20"/>
    </location>
</feature>
<name>A0ABV1FMC9_9BACT</name>
<protein>
    <submittedName>
        <fullName evidence="2">Uncharacterized protein</fullName>
    </submittedName>
</protein>
<dbReference type="EMBL" id="JBBNFP010000001">
    <property type="protein sequence ID" value="MEQ2485540.1"/>
    <property type="molecule type" value="Genomic_DNA"/>
</dbReference>
<evidence type="ECO:0000256" key="1">
    <source>
        <dbReference type="SAM" id="MobiDB-lite"/>
    </source>
</evidence>
<keyword evidence="3" id="KW-1185">Reference proteome</keyword>
<reference evidence="2 3" key="1">
    <citation type="submission" date="2024-04" db="EMBL/GenBank/DDBJ databases">
        <title>Human intestinal bacterial collection.</title>
        <authorList>
            <person name="Pauvert C."/>
            <person name="Hitch T.C.A."/>
            <person name="Clavel T."/>
        </authorList>
    </citation>
    <scope>NUCLEOTIDE SEQUENCE [LARGE SCALE GENOMIC DNA]</scope>
    <source>
        <strain evidence="2 3">CLA-AA-H145</strain>
    </source>
</reference>